<dbReference type="EMBL" id="CAIJDE010000040">
    <property type="protein sequence ID" value="CAC9974385.1"/>
    <property type="molecule type" value="Genomic_DNA"/>
</dbReference>
<proteinExistence type="predicted"/>
<evidence type="ECO:0000259" key="1">
    <source>
        <dbReference type="Pfam" id="PF14280"/>
    </source>
</evidence>
<dbReference type="Pfam" id="PF14280">
    <property type="entry name" value="DUF4365"/>
    <property type="match status" value="1"/>
</dbReference>
<organism evidence="2 3">
    <name type="scientific">Flavobacterium panici</name>
    <dbReference type="NCBI Taxonomy" id="2654843"/>
    <lineage>
        <taxon>Bacteria</taxon>
        <taxon>Pseudomonadati</taxon>
        <taxon>Bacteroidota</taxon>
        <taxon>Flavobacteriia</taxon>
        <taxon>Flavobacteriales</taxon>
        <taxon>Flavobacteriaceae</taxon>
        <taxon>Flavobacterium</taxon>
    </lineage>
</organism>
<evidence type="ECO:0000313" key="3">
    <source>
        <dbReference type="Proteomes" id="UP000533639"/>
    </source>
</evidence>
<evidence type="ECO:0000313" key="2">
    <source>
        <dbReference type="EMBL" id="CAC9974385.1"/>
    </source>
</evidence>
<accession>A0A9N8P1U0</accession>
<sequence length="596" mass="69890">MKQYNFEDSNLPKVNPNENLETISNNFFRPLFGTDKFEIRSETQRDKGIDFHIELKKEVAPGKWVFTNYRLAVQLKASESVKTNKDGSFTLQIDSSNVNYLLNNAMPAFYVFFHKSTKSFYYEDVRIFLAALHQKEPEWSKKEKHALRFSKKLDELALHAIYEQTLANGILLRQVNQYLKTPSEENISQGILIDHNNAVYNAADNIEYLDQYGAYLINKHQFNYIIEIEQKTHPRQDATPRFNLFCGIAYYQRGNLYKAIDLLKIAELHSESFDSNMQAALAFTLLNGKHLLGIISKQDFDKEMQKLSESGKTGTYFQIEKAYSILCNARSDISNAFKIFCGTVENILENETNNELRIIAYSKVVSAESTVLLNDLTSNFCYFIGRVTNPLQTKTYLEWLEMENRFLNQIDELVDAANKYEYQIGIANLIIFRIKWNYEKAIHTHYLSNWNVRFFDISAVLDEKTQKQLLFDCIQLEKIAESYDAIEFRENMLSCYLLEFQIFHFLRRDEKAQEIKIKILNFTKEYEFAGLQKQYEEIFNGNTAHQQFINKYTVQINQMQDFATKNGIDIYSLLDSDKFNHNPSWSFTHFFEFTFA</sequence>
<feature type="domain" description="DUF4365" evidence="1">
    <location>
        <begin position="33"/>
        <end position="161"/>
    </location>
</feature>
<protein>
    <recommendedName>
        <fullName evidence="1">DUF4365 domain-containing protein</fullName>
    </recommendedName>
</protein>
<comment type="caution">
    <text evidence="2">The sequence shown here is derived from an EMBL/GenBank/DDBJ whole genome shotgun (WGS) entry which is preliminary data.</text>
</comment>
<dbReference type="AlphaFoldDB" id="A0A9N8P1U0"/>
<dbReference type="RefSeq" id="WP_180857599.1">
    <property type="nucleotide sequence ID" value="NZ_CAIJDE010000040.1"/>
</dbReference>
<dbReference type="InterPro" id="IPR025375">
    <property type="entry name" value="DUF4365"/>
</dbReference>
<name>A0A9N8P1U0_9FLAO</name>
<gene>
    <name evidence="2" type="ORF">FLAPXU55_02082</name>
</gene>
<reference evidence="2 3" key="1">
    <citation type="submission" date="2020-06" db="EMBL/GenBank/DDBJ databases">
        <authorList>
            <person name="Criscuolo A."/>
        </authorList>
    </citation>
    <scope>NUCLEOTIDE SEQUENCE [LARGE SCALE GENOMIC DNA]</scope>
    <source>
        <strain evidence="2">PXU-55</strain>
    </source>
</reference>
<dbReference type="Proteomes" id="UP000533639">
    <property type="component" value="Unassembled WGS sequence"/>
</dbReference>
<keyword evidence="3" id="KW-1185">Reference proteome</keyword>